<name>A0A806KEH6_9BACT</name>
<organism evidence="1">
    <name type="scientific">uncultured bacterium contig00031</name>
    <dbReference type="NCBI Taxonomy" id="1181520"/>
    <lineage>
        <taxon>Bacteria</taxon>
        <taxon>environmental samples</taxon>
    </lineage>
</organism>
<proteinExistence type="predicted"/>
<dbReference type="SUPFAM" id="SSF89392">
    <property type="entry name" value="Prokaryotic lipoproteins and lipoprotein localization factors"/>
    <property type="match status" value="1"/>
</dbReference>
<dbReference type="InterPro" id="IPR029046">
    <property type="entry name" value="LolA/LolB/LppX"/>
</dbReference>
<dbReference type="EMBL" id="JQ844219">
    <property type="protein sequence ID" value="AGS53045.1"/>
    <property type="molecule type" value="Genomic_DNA"/>
</dbReference>
<accession>A0A806KEH6</accession>
<sequence>MIQSRPGGQRTVLSAQGNETHIRIAEVISAVFTGNNQRLLSNFTVYYIGTPENWELGLIPKDTAIAAFIVRMKLTGDSAIRTIFINEQNGDTTMYALSNHNYPTELTINENNFFALP</sequence>
<protein>
    <submittedName>
        <fullName evidence="1">Uncharacterized protein</fullName>
    </submittedName>
</protein>
<evidence type="ECO:0000313" key="1">
    <source>
        <dbReference type="EMBL" id="AGS53045.1"/>
    </source>
</evidence>
<reference evidence="1" key="1">
    <citation type="submission" date="2012-03" db="EMBL/GenBank/DDBJ databases">
        <title>Functional metagenomics reveals considerable lignocellulase gene clusters in the gut microbiome of a wood-feeding higher termite.</title>
        <authorList>
            <person name="Liu N."/>
        </authorList>
    </citation>
    <scope>NUCLEOTIDE SEQUENCE</scope>
</reference>
<dbReference type="Gene3D" id="2.50.20.10">
    <property type="entry name" value="Lipoprotein localisation LolA/LolB/LppX"/>
    <property type="match status" value="1"/>
</dbReference>
<dbReference type="AlphaFoldDB" id="A0A806KEH6"/>